<organism evidence="6 7">
    <name type="scientific">Candidatus Argoarchaeum ethanivorans</name>
    <dbReference type="NCBI Taxonomy" id="2608793"/>
    <lineage>
        <taxon>Archaea</taxon>
        <taxon>Methanobacteriati</taxon>
        <taxon>Methanobacteriota</taxon>
        <taxon>Stenosarchaea group</taxon>
        <taxon>Methanomicrobia</taxon>
        <taxon>Methanosarcinales</taxon>
        <taxon>Methanosarcinales incertae sedis</taxon>
        <taxon>GOM Arc I cluster</taxon>
        <taxon>Candidatus Argoarchaeum</taxon>
    </lineage>
</organism>
<dbReference type="PANTHER" id="PTHR43668">
    <property type="entry name" value="ALLANTOINASE"/>
    <property type="match status" value="1"/>
</dbReference>
<dbReference type="Gene3D" id="3.20.20.140">
    <property type="entry name" value="Metal-dependent hydrolases"/>
    <property type="match status" value="2"/>
</dbReference>
<feature type="active site" evidence="4">
    <location>
        <position position="319"/>
    </location>
</feature>
<sequence length="464" mass="51322">MTDTVIKNVRMLINNRINEVNILINDSKIEKISKTASINAVDHIINGRGNLALPSGIDVHVHFRDMKEKHKEDWYTGSCAAAAGGITTVIDHPNTQPPTLNKKSFYQKLIKARSKSVIDFGLNGGVESKNTGELTELWNLGVTSFGEIFGSQNLGEALDKIKRFGAVACIHAEDETINRKLMEKYKNNHNPGVHSLIRPPKSEEAAVAALLSTAQRSCAGLIRPPESEEAAVAALLKKQLTLHFCHISTKNAVNLIHSAKEEGKDVTCEVTPHHLFLSAKSWKRLGSRGKMNPPLREPCHIPPLWEALNDHTIDMIASDHAPHTIEEKNTDIYDAPPGVPGVETLFPLMLEAAKHNHITLKRLIEVTRLNPAKRFGFDAHNKGDIKKGFDADIIIVDTSNTTPIRGEKLHSKAGWTPFEGTPALFPRLTLLRGMIIWDEGITVKKGYGNHCLRNASYGENDNTY</sequence>
<feature type="binding site" evidence="4">
    <location>
        <position position="319"/>
    </location>
    <ligand>
        <name>Zn(2+)</name>
        <dbReference type="ChEBI" id="CHEBI:29105"/>
        <label>1</label>
    </ligand>
</feature>
<dbReference type="AlphaFoldDB" id="A0A812A1V4"/>
<comment type="caution">
    <text evidence="6">The sequence shown here is derived from an EMBL/GenBank/DDBJ whole genome shotgun (WGS) entry which is preliminary data.</text>
</comment>
<feature type="binding site" evidence="4">
    <location>
        <begin position="62"/>
        <end position="64"/>
    </location>
    <ligand>
        <name>substrate</name>
    </ligand>
</feature>
<dbReference type="GO" id="GO:0006145">
    <property type="term" value="P:purine nucleobase catabolic process"/>
    <property type="evidence" value="ECO:0007669"/>
    <property type="project" value="TreeGrafter"/>
</dbReference>
<comment type="catalytic activity">
    <reaction evidence="4">
        <text>(S)-dihydroorotate + H2O = N-carbamoyl-L-aspartate + H(+)</text>
        <dbReference type="Rhea" id="RHEA:24296"/>
        <dbReference type="ChEBI" id="CHEBI:15377"/>
        <dbReference type="ChEBI" id="CHEBI:15378"/>
        <dbReference type="ChEBI" id="CHEBI:30864"/>
        <dbReference type="ChEBI" id="CHEBI:32814"/>
        <dbReference type="EC" id="3.5.2.3"/>
    </reaction>
</comment>
<dbReference type="PANTHER" id="PTHR43668:SF2">
    <property type="entry name" value="ALLANTOINASE"/>
    <property type="match status" value="1"/>
</dbReference>
<dbReference type="GO" id="GO:0008270">
    <property type="term" value="F:zinc ion binding"/>
    <property type="evidence" value="ECO:0007669"/>
    <property type="project" value="UniProtKB-UniRule"/>
</dbReference>
<dbReference type="CDD" id="cd01318">
    <property type="entry name" value="DHOase_IIb"/>
    <property type="match status" value="1"/>
</dbReference>
<comment type="cofactor">
    <cofactor evidence="4">
        <name>Zn(2+)</name>
        <dbReference type="ChEBI" id="CHEBI:29105"/>
    </cofactor>
    <text evidence="4">Binds 2 Zn(2+) ions per subunit.</text>
</comment>
<comment type="function">
    <text evidence="4">Catalyzes the reversible cyclization of carbamoyl aspartate to dihydroorotate.</text>
</comment>
<feature type="binding site" evidence="4">
    <location>
        <position position="62"/>
    </location>
    <ligand>
        <name>Zn(2+)</name>
        <dbReference type="ChEBI" id="CHEBI:29105"/>
        <label>1</label>
    </ligand>
</feature>
<feature type="binding site" evidence="4">
    <location>
        <position position="323"/>
    </location>
    <ligand>
        <name>substrate</name>
    </ligand>
</feature>
<dbReference type="GO" id="GO:0004038">
    <property type="term" value="F:allantoinase activity"/>
    <property type="evidence" value="ECO:0007669"/>
    <property type="project" value="TreeGrafter"/>
</dbReference>
<evidence type="ECO:0000259" key="5">
    <source>
        <dbReference type="Pfam" id="PF01979"/>
    </source>
</evidence>
<feature type="binding site" evidence="4">
    <location>
        <position position="60"/>
    </location>
    <ligand>
        <name>Zn(2+)</name>
        <dbReference type="ChEBI" id="CHEBI:29105"/>
        <label>1</label>
    </ligand>
</feature>
<feature type="binding site" evidence="4">
    <location>
        <position position="246"/>
    </location>
    <ligand>
        <name>Zn(2+)</name>
        <dbReference type="ChEBI" id="CHEBI:29105"/>
        <label>2</label>
    </ligand>
</feature>
<dbReference type="InterPro" id="IPR050138">
    <property type="entry name" value="DHOase/Allantoinase_Hydrolase"/>
</dbReference>
<evidence type="ECO:0000256" key="1">
    <source>
        <dbReference type="ARBA" id="ARBA00022723"/>
    </source>
</evidence>
<feature type="binding site" evidence="4">
    <location>
        <begin position="337"/>
        <end position="338"/>
    </location>
    <ligand>
        <name>substrate</name>
    </ligand>
</feature>
<dbReference type="UniPathway" id="UPA00070">
    <property type="reaction ID" value="UER00117"/>
</dbReference>
<feature type="binding site" evidence="4">
    <location>
        <position position="147"/>
    </location>
    <ligand>
        <name>Zn(2+)</name>
        <dbReference type="ChEBI" id="CHEBI:29105"/>
        <label>1</label>
    </ligand>
</feature>
<dbReference type="InterPro" id="IPR032466">
    <property type="entry name" value="Metal_Hydrolase"/>
</dbReference>
<evidence type="ECO:0000256" key="2">
    <source>
        <dbReference type="ARBA" id="ARBA00022801"/>
    </source>
</evidence>
<keyword evidence="4" id="KW-0862">Zinc</keyword>
<dbReference type="EC" id="3.5.2.3" evidence="4"/>
<dbReference type="GO" id="GO:0044205">
    <property type="term" value="P:'de novo' UMP biosynthetic process"/>
    <property type="evidence" value="ECO:0007669"/>
    <property type="project" value="UniProtKB-UniRule"/>
</dbReference>
<feature type="binding site" evidence="4">
    <location>
        <position position="147"/>
    </location>
    <ligand>
        <name>Zn(2+)</name>
        <dbReference type="ChEBI" id="CHEBI:29105"/>
        <label>2</label>
    </ligand>
</feature>
<dbReference type="GO" id="GO:0004151">
    <property type="term" value="F:dihydroorotase activity"/>
    <property type="evidence" value="ECO:0007669"/>
    <property type="project" value="UniProtKB-UniRule"/>
</dbReference>
<dbReference type="NCBIfam" id="TIGR00857">
    <property type="entry name" value="pyrC_multi"/>
    <property type="match status" value="1"/>
</dbReference>
<feature type="binding site" evidence="4">
    <location>
        <position position="171"/>
    </location>
    <ligand>
        <name>Zn(2+)</name>
        <dbReference type="ChEBI" id="CHEBI:29105"/>
        <label>2</label>
    </ligand>
</feature>
<evidence type="ECO:0000256" key="4">
    <source>
        <dbReference type="HAMAP-Rule" id="MF_00220"/>
    </source>
</evidence>
<dbReference type="Proteomes" id="UP000614580">
    <property type="component" value="Unassembled WGS sequence"/>
</dbReference>
<dbReference type="InterPro" id="IPR006680">
    <property type="entry name" value="Amidohydro-rel"/>
</dbReference>
<feature type="binding site" evidence="4">
    <location>
        <position position="94"/>
    </location>
    <ligand>
        <name>substrate</name>
    </ligand>
</feature>
<name>A0A812A1V4_9EURY</name>
<evidence type="ECO:0000313" key="7">
    <source>
        <dbReference type="Proteomes" id="UP000614580"/>
    </source>
</evidence>
<evidence type="ECO:0000256" key="3">
    <source>
        <dbReference type="ARBA" id="ARBA00022975"/>
    </source>
</evidence>
<dbReference type="HAMAP" id="MF_00220_A">
    <property type="entry name" value="PyrC_classI_A"/>
    <property type="match status" value="1"/>
</dbReference>
<keyword evidence="2 4" id="KW-0378">Hydrolase</keyword>
<dbReference type="GO" id="GO:0005737">
    <property type="term" value="C:cytoplasm"/>
    <property type="evidence" value="ECO:0007669"/>
    <property type="project" value="TreeGrafter"/>
</dbReference>
<dbReference type="PROSITE" id="PS00483">
    <property type="entry name" value="DIHYDROOROTASE_2"/>
    <property type="match status" value="1"/>
</dbReference>
<dbReference type="InterPro" id="IPR011059">
    <property type="entry name" value="Metal-dep_hydrolase_composite"/>
</dbReference>
<gene>
    <name evidence="6" type="primary">allB_1</name>
    <name evidence="4" type="synonym">pyrC</name>
    <name evidence="6" type="ORF">DNFNHJIP_00320</name>
</gene>
<dbReference type="SUPFAM" id="SSF51338">
    <property type="entry name" value="Composite domain of metallo-dependent hydrolases"/>
    <property type="match status" value="1"/>
</dbReference>
<reference evidence="6" key="1">
    <citation type="submission" date="2020-12" db="EMBL/GenBank/DDBJ databases">
        <authorList>
            <person name="Hahn C.J."/>
            <person name="Laso-Perez R."/>
            <person name="Vulcano F."/>
            <person name="Vaziourakis K.-M."/>
            <person name="Stokke R."/>
            <person name="Steen I.H."/>
            <person name="Teske A."/>
            <person name="Boetius A."/>
            <person name="Liebeke M."/>
            <person name="Amann R."/>
            <person name="Knittel K."/>
        </authorList>
    </citation>
    <scope>NUCLEOTIDE SEQUENCE</scope>
    <source>
        <strain evidence="6">Gfbio:c6db26ca-90af-429b-aeed-0e3e8aed0b5e:GoM-Arc1_AMV-AAA_792_C10</strain>
    </source>
</reference>
<proteinExistence type="inferred from homology"/>
<comment type="pathway">
    <text evidence="4">Pyrimidine metabolism; UMP biosynthesis via de novo pathway; (S)-dihydroorotate from bicarbonate: step 3/3.</text>
</comment>
<dbReference type="InterPro" id="IPR004722">
    <property type="entry name" value="DHOase"/>
</dbReference>
<dbReference type="Pfam" id="PF01979">
    <property type="entry name" value="Amidohydro_1"/>
    <property type="match status" value="1"/>
</dbReference>
<keyword evidence="1 4" id="KW-0479">Metal-binding</keyword>
<evidence type="ECO:0000313" key="6">
    <source>
        <dbReference type="EMBL" id="CAD7766919.1"/>
    </source>
</evidence>
<feature type="domain" description="Amidohydrolase-related" evidence="5">
    <location>
        <begin position="52"/>
        <end position="402"/>
    </location>
</feature>
<dbReference type="SUPFAM" id="SSF51556">
    <property type="entry name" value="Metallo-dependent hydrolases"/>
    <property type="match status" value="1"/>
</dbReference>
<keyword evidence="3 4" id="KW-0665">Pyrimidine biosynthesis</keyword>
<comment type="caution">
    <text evidence="4">Lacks conserved residue(s) required for the propagation of feature annotation.</text>
</comment>
<dbReference type="EMBL" id="CAJHZY010000027">
    <property type="protein sequence ID" value="CAD7766919.1"/>
    <property type="molecule type" value="Genomic_DNA"/>
</dbReference>
<dbReference type="InterPro" id="IPR002195">
    <property type="entry name" value="Dihydroorotase_CS"/>
</dbReference>
<accession>A0A812A1V4</accession>
<comment type="similarity">
    <text evidence="4">Belongs to the metallo-dependent hydrolases superfamily. DHOase family. Class I DHOase subfamily.</text>
</comment>
<protein>
    <recommendedName>
        <fullName evidence="4">Dihydroorotase</fullName>
        <shortName evidence="4">DHOase</shortName>
        <ecNumber evidence="4">3.5.2.3</ecNumber>
    </recommendedName>
</protein>